<keyword evidence="2" id="KW-1185">Reference proteome</keyword>
<organism evidence="1 2">
    <name type="scientific">Protopolystoma xenopodis</name>
    <dbReference type="NCBI Taxonomy" id="117903"/>
    <lineage>
        <taxon>Eukaryota</taxon>
        <taxon>Metazoa</taxon>
        <taxon>Spiralia</taxon>
        <taxon>Lophotrochozoa</taxon>
        <taxon>Platyhelminthes</taxon>
        <taxon>Monogenea</taxon>
        <taxon>Polyopisthocotylea</taxon>
        <taxon>Polystomatidea</taxon>
        <taxon>Polystomatidae</taxon>
        <taxon>Protopolystoma</taxon>
    </lineage>
</organism>
<dbReference type="AlphaFoldDB" id="A0A3S5B792"/>
<gene>
    <name evidence="1" type="ORF">PXEA_LOCUS29269</name>
</gene>
<accession>A0A3S5B792</accession>
<evidence type="ECO:0000313" key="2">
    <source>
        <dbReference type="Proteomes" id="UP000784294"/>
    </source>
</evidence>
<reference evidence="1" key="1">
    <citation type="submission" date="2018-11" db="EMBL/GenBank/DDBJ databases">
        <authorList>
            <consortium name="Pathogen Informatics"/>
        </authorList>
    </citation>
    <scope>NUCLEOTIDE SEQUENCE</scope>
</reference>
<sequence length="160" mass="17892">MQLRSLLSQRVTSLTSAIDAVSQNFWPLISQLQSDLASTRRGLTQVAVGISPTHVNCGRLDPLDTATYTQLNLDLDKLAGEIDRVATGLEECRLQGDRAVELIVEGIRGQGLSDSKRSSCRVRREEAAMQEEVQQVVRECWFDLDFATWSERQGDLVKRT</sequence>
<name>A0A3S5B792_9PLAT</name>
<proteinExistence type="predicted"/>
<evidence type="ECO:0000313" key="1">
    <source>
        <dbReference type="EMBL" id="VEL35829.1"/>
    </source>
</evidence>
<dbReference type="EMBL" id="CAAALY010250789">
    <property type="protein sequence ID" value="VEL35829.1"/>
    <property type="molecule type" value="Genomic_DNA"/>
</dbReference>
<protein>
    <submittedName>
        <fullName evidence="1">Uncharacterized protein</fullName>
    </submittedName>
</protein>
<comment type="caution">
    <text evidence="1">The sequence shown here is derived from an EMBL/GenBank/DDBJ whole genome shotgun (WGS) entry which is preliminary data.</text>
</comment>
<dbReference type="Proteomes" id="UP000784294">
    <property type="component" value="Unassembled WGS sequence"/>
</dbReference>